<keyword evidence="1" id="KW-0723">Serine/threonine-protein kinase</keyword>
<proteinExistence type="predicted"/>
<keyword evidence="3" id="KW-0418">Kinase</keyword>
<sequence>MDDSQNHTVDDPLYLLVEQEISPVQRKMSDLESVLQQKDIELKASETQRTILEQDLATYITECSSLKRSLEQARMEVSQEDDKALQLLHDIREQSNKLQEIKEQKAEQVLVQTLVISCLDYCNSLLAGLPASAIRPLQLIQNAATRLEYHAQLEEMRVSIRQLEEDLSAARRRSDLYEAELKESRQSSEELKRKAADYQHRMQKVKEQGRTEVEDVLTKLEKANVEQQTKIHDLQEKLTKALKASGEATDLLQSMRLAKERMERDLERFQNKEDSSDSLRRRLRETEDGRKTLENQVKRLEIVERRETKLKDEIQSKAQQMQQMADKILELEENLRETHATAQRLETHLKQKEKLYEDKIKWSTFSWFTLCLSSSHQPMSCEVIFWFWLCGLPGTEQVLETQMKADMADKEMLESSQSRYEEEVREKCSIIGEQKATINAMDSKMNSLEQRIAELSEANKLAANSSVYTQKNMKAQEEMISELRQQKFYLESQAGKLEAQNAKLEEHLEKMSQQEQSNKSRVLEQETRLREIGLEHEEQKLEIKRQVSELTLSLQERESQISNLQAARRAVENQLQHAKTELEETTAEAEEEITVLRAHRDEIQRKFDTLRDSCAVITDLEEQLTTLTQENAELNRQNFYLSKQLDEASDEREDRLQLGQDVDRLRREVADREMHLNNQKQGERVRARRLCDVCAAPVGGYVCGCPAALSVLMVV</sequence>
<evidence type="ECO:0000256" key="2">
    <source>
        <dbReference type="ARBA" id="ARBA00022553"/>
    </source>
</evidence>
<reference evidence="7" key="1">
    <citation type="submission" date="2020-03" db="EMBL/GenBank/DDBJ databases">
        <authorList>
            <person name="Weist P."/>
        </authorList>
    </citation>
    <scope>NUCLEOTIDE SEQUENCE</scope>
</reference>
<keyword evidence="2" id="KW-0597">Phosphoprotein</keyword>
<dbReference type="InterPro" id="IPR050839">
    <property type="entry name" value="Rho-assoc_Ser/Thr_Kinase"/>
</dbReference>
<comment type="catalytic activity">
    <reaction evidence="4">
        <text>L-threonyl-[protein] + ATP = O-phospho-L-threonyl-[protein] + ADP + H(+)</text>
        <dbReference type="Rhea" id="RHEA:46608"/>
        <dbReference type="Rhea" id="RHEA-COMP:11060"/>
        <dbReference type="Rhea" id="RHEA-COMP:11605"/>
        <dbReference type="ChEBI" id="CHEBI:15378"/>
        <dbReference type="ChEBI" id="CHEBI:30013"/>
        <dbReference type="ChEBI" id="CHEBI:30616"/>
        <dbReference type="ChEBI" id="CHEBI:61977"/>
        <dbReference type="ChEBI" id="CHEBI:456216"/>
        <dbReference type="EC" id="2.7.11.1"/>
    </reaction>
</comment>
<dbReference type="GO" id="GO:0004674">
    <property type="term" value="F:protein serine/threonine kinase activity"/>
    <property type="evidence" value="ECO:0007669"/>
    <property type="project" value="UniProtKB-KW"/>
</dbReference>
<protein>
    <submittedName>
        <fullName evidence="7">Uncharacterized protein</fullName>
    </submittedName>
</protein>
<dbReference type="PANTHER" id="PTHR22988">
    <property type="entry name" value="MYOTONIC DYSTROPHY S/T KINASE-RELATED"/>
    <property type="match status" value="1"/>
</dbReference>
<evidence type="ECO:0000256" key="1">
    <source>
        <dbReference type="ARBA" id="ARBA00022527"/>
    </source>
</evidence>
<evidence type="ECO:0000256" key="3">
    <source>
        <dbReference type="ARBA" id="ARBA00022777"/>
    </source>
</evidence>
<evidence type="ECO:0000256" key="5">
    <source>
        <dbReference type="ARBA" id="ARBA00048679"/>
    </source>
</evidence>
<feature type="coiled-coil region" evidence="6">
    <location>
        <begin position="28"/>
        <end position="108"/>
    </location>
</feature>
<gene>
    <name evidence="7" type="ORF">PLEPLA_LOCUS33031</name>
</gene>
<feature type="coiled-coil region" evidence="6">
    <location>
        <begin position="146"/>
        <end position="355"/>
    </location>
</feature>
<feature type="coiled-coil region" evidence="6">
    <location>
        <begin position="431"/>
        <end position="465"/>
    </location>
</feature>
<dbReference type="Proteomes" id="UP001153269">
    <property type="component" value="Unassembled WGS sequence"/>
</dbReference>
<feature type="coiled-coil region" evidence="6">
    <location>
        <begin position="547"/>
        <end position="651"/>
    </location>
</feature>
<keyword evidence="8" id="KW-1185">Reference proteome</keyword>
<evidence type="ECO:0000256" key="4">
    <source>
        <dbReference type="ARBA" id="ARBA00047899"/>
    </source>
</evidence>
<keyword evidence="6" id="KW-0175">Coiled coil</keyword>
<evidence type="ECO:0000313" key="7">
    <source>
        <dbReference type="EMBL" id="CAB1445300.1"/>
    </source>
</evidence>
<dbReference type="AlphaFoldDB" id="A0A9N7V9F1"/>
<feature type="coiled-coil region" evidence="6">
    <location>
        <begin position="490"/>
        <end position="517"/>
    </location>
</feature>
<evidence type="ECO:0000313" key="8">
    <source>
        <dbReference type="Proteomes" id="UP001153269"/>
    </source>
</evidence>
<evidence type="ECO:0000256" key="6">
    <source>
        <dbReference type="SAM" id="Coils"/>
    </source>
</evidence>
<keyword evidence="3" id="KW-0808">Transferase</keyword>
<dbReference type="EMBL" id="CADEAL010003613">
    <property type="protein sequence ID" value="CAB1445300.1"/>
    <property type="molecule type" value="Genomic_DNA"/>
</dbReference>
<name>A0A9N7V9F1_PLEPL</name>
<accession>A0A9N7V9F1</accession>
<comment type="caution">
    <text evidence="7">The sequence shown here is derived from an EMBL/GenBank/DDBJ whole genome shotgun (WGS) entry which is preliminary data.</text>
</comment>
<comment type="catalytic activity">
    <reaction evidence="5">
        <text>L-seryl-[protein] + ATP = O-phospho-L-seryl-[protein] + ADP + H(+)</text>
        <dbReference type="Rhea" id="RHEA:17989"/>
        <dbReference type="Rhea" id="RHEA-COMP:9863"/>
        <dbReference type="Rhea" id="RHEA-COMP:11604"/>
        <dbReference type="ChEBI" id="CHEBI:15378"/>
        <dbReference type="ChEBI" id="CHEBI:29999"/>
        <dbReference type="ChEBI" id="CHEBI:30616"/>
        <dbReference type="ChEBI" id="CHEBI:83421"/>
        <dbReference type="ChEBI" id="CHEBI:456216"/>
        <dbReference type="EC" id="2.7.11.1"/>
    </reaction>
</comment>
<dbReference type="PANTHER" id="PTHR22988:SF71">
    <property type="entry name" value="CITRON RHO-INTERACTING KINASE"/>
    <property type="match status" value="1"/>
</dbReference>
<organism evidence="7 8">
    <name type="scientific">Pleuronectes platessa</name>
    <name type="common">European plaice</name>
    <dbReference type="NCBI Taxonomy" id="8262"/>
    <lineage>
        <taxon>Eukaryota</taxon>
        <taxon>Metazoa</taxon>
        <taxon>Chordata</taxon>
        <taxon>Craniata</taxon>
        <taxon>Vertebrata</taxon>
        <taxon>Euteleostomi</taxon>
        <taxon>Actinopterygii</taxon>
        <taxon>Neopterygii</taxon>
        <taxon>Teleostei</taxon>
        <taxon>Neoteleostei</taxon>
        <taxon>Acanthomorphata</taxon>
        <taxon>Carangaria</taxon>
        <taxon>Pleuronectiformes</taxon>
        <taxon>Pleuronectoidei</taxon>
        <taxon>Pleuronectidae</taxon>
        <taxon>Pleuronectes</taxon>
    </lineage>
</organism>